<organism evidence="2 3">
    <name type="scientific">Methyloradius palustris</name>
    <dbReference type="NCBI Taxonomy" id="2778876"/>
    <lineage>
        <taxon>Bacteria</taxon>
        <taxon>Pseudomonadati</taxon>
        <taxon>Pseudomonadota</taxon>
        <taxon>Betaproteobacteria</taxon>
        <taxon>Nitrosomonadales</taxon>
        <taxon>Methylophilaceae</taxon>
        <taxon>Methyloradius</taxon>
    </lineage>
</organism>
<dbReference type="RefSeq" id="WP_221764471.1">
    <property type="nucleotide sequence ID" value="NZ_AP024110.1"/>
</dbReference>
<reference evidence="2" key="1">
    <citation type="journal article" date="2021" name="Arch. Microbiol.">
        <title>Methyloradius palustris gen. nov., sp. nov., a methanol-oxidizing bacterium isolated from snow.</title>
        <authorList>
            <person name="Miyadera T."/>
            <person name="Kojima H."/>
            <person name="Fukui M."/>
        </authorList>
    </citation>
    <scope>NUCLEOTIDE SEQUENCE</scope>
    <source>
        <strain evidence="2">Zm11</strain>
    </source>
</reference>
<accession>A0A8D5G1E5</accession>
<evidence type="ECO:0000313" key="3">
    <source>
        <dbReference type="Proteomes" id="UP000826722"/>
    </source>
</evidence>
<protein>
    <recommendedName>
        <fullName evidence="1">Protein Smg homolog</fullName>
    </recommendedName>
</protein>
<dbReference type="AlphaFoldDB" id="A0A8D5G1E5"/>
<dbReference type="PANTHER" id="PTHR38692:SF1">
    <property type="entry name" value="PROTEIN SMG"/>
    <property type="match status" value="1"/>
</dbReference>
<dbReference type="Proteomes" id="UP000826722">
    <property type="component" value="Chromosome"/>
</dbReference>
<dbReference type="Pfam" id="PF04361">
    <property type="entry name" value="DUF494"/>
    <property type="match status" value="1"/>
</dbReference>
<dbReference type="EMBL" id="AP024110">
    <property type="protein sequence ID" value="BCM23895.1"/>
    <property type="molecule type" value="Genomic_DNA"/>
</dbReference>
<evidence type="ECO:0000313" key="2">
    <source>
        <dbReference type="EMBL" id="BCM23895.1"/>
    </source>
</evidence>
<dbReference type="KEGG" id="mpau:ZMTM_01540"/>
<dbReference type="HAMAP" id="MF_00598">
    <property type="entry name" value="Smg"/>
    <property type="match status" value="1"/>
</dbReference>
<name>A0A8D5G1E5_9PROT</name>
<keyword evidence="3" id="KW-1185">Reference proteome</keyword>
<dbReference type="InterPro" id="IPR007456">
    <property type="entry name" value="Smg"/>
</dbReference>
<gene>
    <name evidence="1 2" type="primary">smg</name>
    <name evidence="2" type="ORF">ZMTM_01540</name>
</gene>
<comment type="similarity">
    <text evidence="1">Belongs to the Smg family.</text>
</comment>
<proteinExistence type="inferred from homology"/>
<evidence type="ECO:0000256" key="1">
    <source>
        <dbReference type="HAMAP-Rule" id="MF_00598"/>
    </source>
</evidence>
<sequence length="152" mass="17471">MFEVLVYLFENYFEANIRPDQQTLEKELSAAGFEQEDIHGAFDWFTSLESMTNDSGIASTDSSTSFRIFAEAETKKISQESLSFIMFLEQANVLNAIQRELVIDRAMALAQPEVRLEETRWIVLMALWNQGKAKDYLFVEDAVFSDTKPILH</sequence>
<dbReference type="PANTHER" id="PTHR38692">
    <property type="entry name" value="PROTEIN SMG"/>
    <property type="match status" value="1"/>
</dbReference>